<sequence>MLRSVLAVVVFLALLSAIPWFWPDGFSEPPLLMIALLGVAALVALLAGGGRRRKGWGTAAGG</sequence>
<comment type="caution">
    <text evidence="2">The sequence shown here is derived from an EMBL/GenBank/DDBJ whole genome shotgun (WGS) entry which is preliminary data.</text>
</comment>
<dbReference type="RefSeq" id="WP_140883318.1">
    <property type="nucleotide sequence ID" value="NZ_RCZP01000009.1"/>
</dbReference>
<gene>
    <name evidence="2" type="ORF">EAH89_12140</name>
</gene>
<proteinExistence type="predicted"/>
<dbReference type="EMBL" id="RCZP01000009">
    <property type="protein sequence ID" value="TPG57196.1"/>
    <property type="molecule type" value="Genomic_DNA"/>
</dbReference>
<evidence type="ECO:0000313" key="3">
    <source>
        <dbReference type="Proteomes" id="UP000317078"/>
    </source>
</evidence>
<name>A0A502G840_9PROT</name>
<keyword evidence="3" id="KW-1185">Reference proteome</keyword>
<protein>
    <submittedName>
        <fullName evidence="2">Uncharacterized protein</fullName>
    </submittedName>
</protein>
<evidence type="ECO:0000256" key="1">
    <source>
        <dbReference type="SAM" id="Phobius"/>
    </source>
</evidence>
<keyword evidence="1" id="KW-0812">Transmembrane</keyword>
<feature type="transmembrane region" description="Helical" evidence="1">
    <location>
        <begin position="29"/>
        <end position="47"/>
    </location>
</feature>
<keyword evidence="1" id="KW-0472">Membrane</keyword>
<dbReference type="AlphaFoldDB" id="A0A502G840"/>
<evidence type="ECO:0000313" key="2">
    <source>
        <dbReference type="EMBL" id="TPG57196.1"/>
    </source>
</evidence>
<reference evidence="2 3" key="1">
    <citation type="journal article" date="2019" name="Environ. Microbiol.">
        <title>Species interactions and distinct microbial communities in high Arctic permafrost affected cryosols are associated with the CH4 and CO2 gas fluxes.</title>
        <authorList>
            <person name="Altshuler I."/>
            <person name="Hamel J."/>
            <person name="Turney S."/>
            <person name="Magnuson E."/>
            <person name="Levesque R."/>
            <person name="Greer C."/>
            <person name="Whyte L.G."/>
        </authorList>
    </citation>
    <scope>NUCLEOTIDE SEQUENCE [LARGE SCALE GENOMIC DNA]</scope>
    <source>
        <strain evidence="2 3">S9.3B</strain>
    </source>
</reference>
<accession>A0A502G840</accession>
<keyword evidence="1" id="KW-1133">Transmembrane helix</keyword>
<dbReference type="Proteomes" id="UP000317078">
    <property type="component" value="Unassembled WGS sequence"/>
</dbReference>
<organism evidence="2 3">
    <name type="scientific">Muricoccus nepalensis</name>
    <dbReference type="NCBI Taxonomy" id="1854500"/>
    <lineage>
        <taxon>Bacteria</taxon>
        <taxon>Pseudomonadati</taxon>
        <taxon>Pseudomonadota</taxon>
        <taxon>Alphaproteobacteria</taxon>
        <taxon>Acetobacterales</taxon>
        <taxon>Roseomonadaceae</taxon>
        <taxon>Muricoccus</taxon>
    </lineage>
</organism>